<reference evidence="1" key="1">
    <citation type="submission" date="2006-10" db="EMBL/GenBank/DDBJ databases">
        <authorList>
            <person name="Amadeo P."/>
            <person name="Zhao Q."/>
            <person name="Wortman J."/>
            <person name="Fraser-Liggett C."/>
            <person name="Carlton J."/>
        </authorList>
    </citation>
    <scope>NUCLEOTIDE SEQUENCE</scope>
    <source>
        <strain evidence="1">G3</strain>
    </source>
</reference>
<protein>
    <recommendedName>
        <fullName evidence="3">Thioredoxin domain-containing protein</fullName>
    </recommendedName>
</protein>
<dbReference type="Gene3D" id="3.40.30.10">
    <property type="entry name" value="Glutaredoxin"/>
    <property type="match status" value="1"/>
</dbReference>
<dbReference type="RefSeq" id="XP_001296859.1">
    <property type="nucleotide sequence ID" value="XM_001296858.1"/>
</dbReference>
<evidence type="ECO:0000313" key="2">
    <source>
        <dbReference type="Proteomes" id="UP000001542"/>
    </source>
</evidence>
<name>A2GFZ0_TRIV3</name>
<organism evidence="1 2">
    <name type="scientific">Trichomonas vaginalis (strain ATCC PRA-98 / G3)</name>
    <dbReference type="NCBI Taxonomy" id="412133"/>
    <lineage>
        <taxon>Eukaryota</taxon>
        <taxon>Metamonada</taxon>
        <taxon>Parabasalia</taxon>
        <taxon>Trichomonadida</taxon>
        <taxon>Trichomonadidae</taxon>
        <taxon>Trichomonas</taxon>
    </lineage>
</organism>
<dbReference type="EMBL" id="DS115644">
    <property type="protein sequence ID" value="EAX83929.1"/>
    <property type="molecule type" value="Genomic_DNA"/>
</dbReference>
<evidence type="ECO:0008006" key="3">
    <source>
        <dbReference type="Google" id="ProtNLM"/>
    </source>
</evidence>
<dbReference type="VEuPathDB" id="TrichDB:TVAGG3_0035150"/>
<dbReference type="VEuPathDB" id="TrichDB:TVAG_310790"/>
<proteinExistence type="predicted"/>
<dbReference type="Proteomes" id="UP000001542">
    <property type="component" value="Unassembled WGS sequence"/>
</dbReference>
<reference evidence="1" key="2">
    <citation type="journal article" date="2007" name="Science">
        <title>Draft genome sequence of the sexually transmitted pathogen Trichomonas vaginalis.</title>
        <authorList>
            <person name="Carlton J.M."/>
            <person name="Hirt R.P."/>
            <person name="Silva J.C."/>
            <person name="Delcher A.L."/>
            <person name="Schatz M."/>
            <person name="Zhao Q."/>
            <person name="Wortman J.R."/>
            <person name="Bidwell S.L."/>
            <person name="Alsmark U.C.M."/>
            <person name="Besteiro S."/>
            <person name="Sicheritz-Ponten T."/>
            <person name="Noel C.J."/>
            <person name="Dacks J.B."/>
            <person name="Foster P.G."/>
            <person name="Simillion C."/>
            <person name="Van de Peer Y."/>
            <person name="Miranda-Saavedra D."/>
            <person name="Barton G.J."/>
            <person name="Westrop G.D."/>
            <person name="Mueller S."/>
            <person name="Dessi D."/>
            <person name="Fiori P.L."/>
            <person name="Ren Q."/>
            <person name="Paulsen I."/>
            <person name="Zhang H."/>
            <person name="Bastida-Corcuera F.D."/>
            <person name="Simoes-Barbosa A."/>
            <person name="Brown M.T."/>
            <person name="Hayes R.D."/>
            <person name="Mukherjee M."/>
            <person name="Okumura C.Y."/>
            <person name="Schneider R."/>
            <person name="Smith A.J."/>
            <person name="Vanacova S."/>
            <person name="Villalvazo M."/>
            <person name="Haas B.J."/>
            <person name="Pertea M."/>
            <person name="Feldblyum T.V."/>
            <person name="Utterback T.R."/>
            <person name="Shu C.L."/>
            <person name="Osoegawa K."/>
            <person name="de Jong P.J."/>
            <person name="Hrdy I."/>
            <person name="Horvathova L."/>
            <person name="Zubacova Z."/>
            <person name="Dolezal P."/>
            <person name="Malik S.B."/>
            <person name="Logsdon J.M. Jr."/>
            <person name="Henze K."/>
            <person name="Gupta A."/>
            <person name="Wang C.C."/>
            <person name="Dunne R.L."/>
            <person name="Upcroft J.A."/>
            <person name="Upcroft P."/>
            <person name="White O."/>
            <person name="Salzberg S.L."/>
            <person name="Tang P."/>
            <person name="Chiu C.-H."/>
            <person name="Lee Y.-S."/>
            <person name="Embley T.M."/>
            <person name="Coombs G.H."/>
            <person name="Mottram J.C."/>
            <person name="Tachezy J."/>
            <person name="Fraser-Liggett C.M."/>
            <person name="Johnson P.J."/>
        </authorList>
    </citation>
    <scope>NUCLEOTIDE SEQUENCE [LARGE SCALE GENOMIC DNA]</scope>
    <source>
        <strain evidence="1">G3</strain>
    </source>
</reference>
<dbReference type="AlphaFoldDB" id="A2GFZ0"/>
<keyword evidence="2" id="KW-1185">Reference proteome</keyword>
<dbReference type="InParanoid" id="A2GFZ0"/>
<accession>A2GFZ0</accession>
<gene>
    <name evidence="1" type="ORF">TVAG_310790</name>
</gene>
<dbReference type="KEGG" id="tva:4741561"/>
<sequence>MTFIKSDVEECEEIGNHFNIEVVPQVKVFRRTATELHEIKTYIGHDSIKVKELLQTITE</sequence>
<dbReference type="SMR" id="A2GFZ0"/>
<evidence type="ECO:0000313" key="1">
    <source>
        <dbReference type="EMBL" id="EAX83929.1"/>
    </source>
</evidence>